<gene>
    <name evidence="1" type="ORF">ISS99_04565</name>
</gene>
<name>A0ABS2KD29_9GAMM</name>
<accession>A0ABS2KD29</accession>
<dbReference type="Pfam" id="PF11033">
    <property type="entry name" value="ComJ"/>
    <property type="match status" value="1"/>
</dbReference>
<reference evidence="1" key="1">
    <citation type="submission" date="2020-10" db="EMBL/GenBank/DDBJ databases">
        <title>Phylogeny of dyella-like bacteria.</title>
        <authorList>
            <person name="Fu J."/>
        </authorList>
    </citation>
    <scope>NUCLEOTIDE SEQUENCE</scope>
    <source>
        <strain evidence="1">DHON07</strain>
    </source>
</reference>
<dbReference type="InterPro" id="IPR020354">
    <property type="entry name" value="Competence_nuclease_inhibitor"/>
</dbReference>
<organism evidence="1 2">
    <name type="scientific">Dyella mobilis</name>
    <dbReference type="NCBI Taxonomy" id="1849582"/>
    <lineage>
        <taxon>Bacteria</taxon>
        <taxon>Pseudomonadati</taxon>
        <taxon>Pseudomonadota</taxon>
        <taxon>Gammaproteobacteria</taxon>
        <taxon>Lysobacterales</taxon>
        <taxon>Rhodanobacteraceae</taxon>
        <taxon>Dyella</taxon>
    </lineage>
</organism>
<dbReference type="Proteomes" id="UP001430193">
    <property type="component" value="Unassembled WGS sequence"/>
</dbReference>
<evidence type="ECO:0008006" key="3">
    <source>
        <dbReference type="Google" id="ProtNLM"/>
    </source>
</evidence>
<evidence type="ECO:0000313" key="1">
    <source>
        <dbReference type="EMBL" id="MBM7128788.1"/>
    </source>
</evidence>
<sequence>MKATVGLHVSYSQIAVFDSTLQRPFNDWTSGHVAQGFAWRPGSVSFRTLVESGTHTIEVDTPEHFGSLHVNAVRAIEVPFGVADNIVLEISSISDSELISIPSGSYAVRCEFLGVDDFGNQHVHLSFVREENPRFAVLLADQELAVGATLITQAQPAVS</sequence>
<evidence type="ECO:0000313" key="2">
    <source>
        <dbReference type="Proteomes" id="UP001430193"/>
    </source>
</evidence>
<keyword evidence="2" id="KW-1185">Reference proteome</keyword>
<protein>
    <recommendedName>
        <fullName evidence="3">Competence protein J (ComJ)</fullName>
    </recommendedName>
</protein>
<proteinExistence type="predicted"/>
<dbReference type="InterPro" id="IPR038691">
    <property type="entry name" value="ComJ_sf"/>
</dbReference>
<dbReference type="Gene3D" id="2.60.34.30">
    <property type="entry name" value="Competence, DNA-entry nuclease inhibitor, ComJ"/>
    <property type="match status" value="1"/>
</dbReference>
<dbReference type="RefSeq" id="WP_204630403.1">
    <property type="nucleotide sequence ID" value="NZ_BSOC01000006.1"/>
</dbReference>
<dbReference type="EMBL" id="JADIKF010000035">
    <property type="protein sequence ID" value="MBM7128788.1"/>
    <property type="molecule type" value="Genomic_DNA"/>
</dbReference>
<comment type="caution">
    <text evidence="1">The sequence shown here is derived from an EMBL/GenBank/DDBJ whole genome shotgun (WGS) entry which is preliminary data.</text>
</comment>